<evidence type="ECO:0000313" key="3">
    <source>
        <dbReference type="EMBL" id="MDE8695266.1"/>
    </source>
</evidence>
<keyword evidence="2" id="KW-0812">Transmembrane</keyword>
<organism evidence="3 4">
    <name type="scientific">Bacteroides cellulosilyticus</name>
    <dbReference type="NCBI Taxonomy" id="246787"/>
    <lineage>
        <taxon>Bacteria</taxon>
        <taxon>Pseudomonadati</taxon>
        <taxon>Bacteroidota</taxon>
        <taxon>Bacteroidia</taxon>
        <taxon>Bacteroidales</taxon>
        <taxon>Bacteroidaceae</taxon>
        <taxon>Bacteroides</taxon>
    </lineage>
</organism>
<sequence>MVVANGVNDSVICTTMNNISFFIMFAMLPSEYFLYLSSIKNTTSSSGQYLIENTTSNMKNTVIIILFAMSLLSSCTIRQDYNQQLLKADSLMQLRPDSALNILKSISSKKLSTRADNAYYALLLTQAQDKNFVVQKDDSLIQIAVHYYDSIGDTKMQAKAHYYWGCVYRDMNQQAEAIREFFIAAPLTEKSKEKRQLGLIYNNIGYIYNIQDFNQKADSIYQLVEIIAIELKDTTLWAEALSKQGSIALSKGDDYFPIAEQKLSNAFMAADKMGYNRLKADISASLSRLYTRMGQKEKALHYAKLNLSLRRDTARAYRAFFILGDAYYKSEQYDSATFYLNKSLVSKDYGKKADAYMRLADIAMIQGNATLSIELERNSSAYKDSLYKFRRNIVTNKIIKAETDAQTMLQKLYYKWRLNTYLCVFILIIVIIIIITIFLYKRYRRKNYLLQKDKQQIEKAHQDLSQHYAKLQIDIVQKDLEIESLRKELASHQVNEEQRKKLQDELDEMVLKRKALAKEAFLHSPLYEKMQAIIKDYQDKDTSDKELSDQEWQEFVAEMDMEWNNAITELCAKYQLSKEELHLICLSLIGFPFSHLEYLLHLSRATLYRKKNALLKRIDTKQDCDFEEILQKIRS</sequence>
<dbReference type="RefSeq" id="WP_240053572.1">
    <property type="nucleotide sequence ID" value="NZ_CAXKYC010000011.1"/>
</dbReference>
<keyword evidence="2" id="KW-0472">Membrane</keyword>
<gene>
    <name evidence="3" type="ORF">PZH42_14235</name>
</gene>
<keyword evidence="2" id="KW-1133">Transmembrane helix</keyword>
<protein>
    <recommendedName>
        <fullName evidence="5">Tetratricopeptide repeat protein</fullName>
    </recommendedName>
</protein>
<dbReference type="SUPFAM" id="SSF48452">
    <property type="entry name" value="TPR-like"/>
    <property type="match status" value="2"/>
</dbReference>
<feature type="coiled-coil region" evidence="1">
    <location>
        <begin position="454"/>
        <end position="519"/>
    </location>
</feature>
<dbReference type="InterPro" id="IPR011990">
    <property type="entry name" value="TPR-like_helical_dom_sf"/>
</dbReference>
<reference evidence="3" key="1">
    <citation type="submission" date="2023-03" db="EMBL/GenBank/DDBJ databases">
        <title>DFI Biobank Strains.</title>
        <authorList>
            <person name="Mostad J."/>
            <person name="Paddock L."/>
            <person name="Medina S."/>
            <person name="Waligurski E."/>
            <person name="Barat B."/>
            <person name="Smith R."/>
            <person name="Burgo V."/>
            <person name="Metcalfe C."/>
            <person name="Woodson C."/>
            <person name="Sundararajan A."/>
            <person name="Ramaswamy R."/>
            <person name="Lin H."/>
            <person name="Pamer E.G."/>
        </authorList>
    </citation>
    <scope>NUCLEOTIDE SEQUENCE</scope>
    <source>
        <strain evidence="3">DFI.9.5</strain>
    </source>
</reference>
<evidence type="ECO:0000256" key="2">
    <source>
        <dbReference type="SAM" id="Phobius"/>
    </source>
</evidence>
<evidence type="ECO:0000313" key="4">
    <source>
        <dbReference type="Proteomes" id="UP001221924"/>
    </source>
</evidence>
<comment type="caution">
    <text evidence="3">The sequence shown here is derived from an EMBL/GenBank/DDBJ whole genome shotgun (WGS) entry which is preliminary data.</text>
</comment>
<accession>A0AAW6M0M4</accession>
<keyword evidence="1" id="KW-0175">Coiled coil</keyword>
<feature type="transmembrane region" description="Helical" evidence="2">
    <location>
        <begin position="19"/>
        <end position="38"/>
    </location>
</feature>
<evidence type="ECO:0000256" key="1">
    <source>
        <dbReference type="SAM" id="Coils"/>
    </source>
</evidence>
<dbReference type="Proteomes" id="UP001221924">
    <property type="component" value="Unassembled WGS sequence"/>
</dbReference>
<feature type="transmembrane region" description="Helical" evidence="2">
    <location>
        <begin position="58"/>
        <end position="77"/>
    </location>
</feature>
<proteinExistence type="predicted"/>
<evidence type="ECO:0008006" key="5">
    <source>
        <dbReference type="Google" id="ProtNLM"/>
    </source>
</evidence>
<feature type="transmembrane region" description="Helical" evidence="2">
    <location>
        <begin position="418"/>
        <end position="440"/>
    </location>
</feature>
<dbReference type="Gene3D" id="1.25.40.10">
    <property type="entry name" value="Tetratricopeptide repeat domain"/>
    <property type="match status" value="2"/>
</dbReference>
<name>A0AAW6M0M4_9BACE</name>
<dbReference type="EMBL" id="JARFID010000012">
    <property type="protein sequence ID" value="MDE8695266.1"/>
    <property type="molecule type" value="Genomic_DNA"/>
</dbReference>
<dbReference type="AlphaFoldDB" id="A0AAW6M0M4"/>